<evidence type="ECO:0000313" key="7">
    <source>
        <dbReference type="EMBL" id="KGB78344.1"/>
    </source>
</evidence>
<feature type="region of interest" description="Disordered" evidence="3">
    <location>
        <begin position="1"/>
        <end position="41"/>
    </location>
</feature>
<evidence type="ECO:0000256" key="4">
    <source>
        <dbReference type="SAM" id="Phobius"/>
    </source>
</evidence>
<feature type="repeat" description="ANK" evidence="2">
    <location>
        <begin position="1014"/>
        <end position="1046"/>
    </location>
</feature>
<dbReference type="GeneID" id="88180151"/>
<name>A0A095CFW6_CRYD2</name>
<dbReference type="SMART" id="SM00248">
    <property type="entry name" value="ANK"/>
    <property type="match status" value="2"/>
</dbReference>
<feature type="region of interest" description="Disordered" evidence="3">
    <location>
        <begin position="286"/>
        <end position="347"/>
    </location>
</feature>
<dbReference type="InterPro" id="IPR014756">
    <property type="entry name" value="Ig_E-set"/>
</dbReference>
<evidence type="ECO:0000256" key="1">
    <source>
        <dbReference type="ARBA" id="ARBA00023043"/>
    </source>
</evidence>
<evidence type="ECO:0000259" key="5">
    <source>
        <dbReference type="Pfam" id="PF01833"/>
    </source>
</evidence>
<feature type="domain" description="SPT23/MGA2-like DNA-binding" evidence="6">
    <location>
        <begin position="177"/>
        <end position="426"/>
    </location>
</feature>
<feature type="compositionally biased region" description="Low complexity" evidence="3">
    <location>
        <begin position="1202"/>
        <end position="1213"/>
    </location>
</feature>
<dbReference type="InterPro" id="IPR036770">
    <property type="entry name" value="Ankyrin_rpt-contain_sf"/>
</dbReference>
<accession>A0A095CFW6</accession>
<feature type="compositionally biased region" description="Pro residues" evidence="3">
    <location>
        <begin position="789"/>
        <end position="802"/>
    </location>
</feature>
<feature type="region of interest" description="Disordered" evidence="3">
    <location>
        <begin position="419"/>
        <end position="476"/>
    </location>
</feature>
<dbReference type="OrthoDB" id="71307at2759"/>
<dbReference type="Gene3D" id="2.60.40.10">
    <property type="entry name" value="Immunoglobulins"/>
    <property type="match status" value="1"/>
</dbReference>
<feature type="domain" description="IPT/TIG" evidence="5">
    <location>
        <begin position="810"/>
        <end position="884"/>
    </location>
</feature>
<organism evidence="7 8">
    <name type="scientific">Cryptococcus deuterogattii (strain R265)</name>
    <name type="common">Cryptococcus gattii VGII (strain R265)</name>
    <dbReference type="NCBI Taxonomy" id="294750"/>
    <lineage>
        <taxon>Eukaryota</taxon>
        <taxon>Fungi</taxon>
        <taxon>Dikarya</taxon>
        <taxon>Basidiomycota</taxon>
        <taxon>Agaricomycotina</taxon>
        <taxon>Tremellomycetes</taxon>
        <taxon>Tremellales</taxon>
        <taxon>Cryptococcaceae</taxon>
        <taxon>Cryptococcus</taxon>
        <taxon>Cryptococcus gattii species complex</taxon>
    </lineage>
</organism>
<evidence type="ECO:0000256" key="3">
    <source>
        <dbReference type="SAM" id="MobiDB-lite"/>
    </source>
</evidence>
<feature type="compositionally biased region" description="Basic and acidic residues" evidence="3">
    <location>
        <begin position="420"/>
        <end position="431"/>
    </location>
</feature>
<dbReference type="PROSITE" id="PS50297">
    <property type="entry name" value="ANK_REP_REGION"/>
    <property type="match status" value="2"/>
</dbReference>
<dbReference type="Proteomes" id="UP000029445">
    <property type="component" value="Chromosome 11"/>
</dbReference>
<dbReference type="Pfam" id="PF12796">
    <property type="entry name" value="Ank_2"/>
    <property type="match status" value="1"/>
</dbReference>
<dbReference type="GO" id="GO:0003690">
    <property type="term" value="F:double-stranded DNA binding"/>
    <property type="evidence" value="ECO:0007669"/>
    <property type="project" value="TreeGrafter"/>
</dbReference>
<dbReference type="Pfam" id="PF25603">
    <property type="entry name" value="SPT23_MGA2_DBD"/>
    <property type="match status" value="1"/>
</dbReference>
<dbReference type="RefSeq" id="XP_062884094.1">
    <property type="nucleotide sequence ID" value="XM_063027876.1"/>
</dbReference>
<dbReference type="PROSITE" id="PS50088">
    <property type="entry name" value="ANK_REPEAT"/>
    <property type="match status" value="2"/>
</dbReference>
<dbReference type="FunFam" id="1.25.40.20:FF:000470">
    <property type="entry name" value="Suppressor protein SPT23, putative"/>
    <property type="match status" value="1"/>
</dbReference>
<gene>
    <name evidence="7" type="ORF">CNBG_3906</name>
</gene>
<dbReference type="InterPro" id="IPR002110">
    <property type="entry name" value="Ankyrin_rpt"/>
</dbReference>
<keyword evidence="4" id="KW-1133">Transmembrane helix</keyword>
<feature type="compositionally biased region" description="Low complexity" evidence="3">
    <location>
        <begin position="924"/>
        <end position="945"/>
    </location>
</feature>
<feature type="compositionally biased region" description="Low complexity" evidence="3">
    <location>
        <begin position="301"/>
        <end position="311"/>
    </location>
</feature>
<feature type="region of interest" description="Disordered" evidence="3">
    <location>
        <begin position="780"/>
        <end position="802"/>
    </location>
</feature>
<feature type="compositionally biased region" description="Polar residues" evidence="3">
    <location>
        <begin position="530"/>
        <end position="539"/>
    </location>
</feature>
<dbReference type="VEuPathDB" id="FungiDB:CNBG_3906"/>
<feature type="compositionally biased region" description="Polar residues" evidence="3">
    <location>
        <begin position="453"/>
        <end position="476"/>
    </location>
</feature>
<dbReference type="OMA" id="HPMMRRI"/>
<feature type="region of interest" description="Disordered" evidence="3">
    <location>
        <begin position="1340"/>
        <end position="1414"/>
    </location>
</feature>
<dbReference type="KEGG" id="cdeu:CNBG_3906"/>
<reference evidence="7 8" key="1">
    <citation type="journal article" date="2011" name="MBio">
        <title>Genome variation in Cryptococcus gattii, an emerging pathogen of immunocompetent hosts.</title>
        <authorList>
            <person name="D'Souza C.A."/>
            <person name="Kronstad J.W."/>
            <person name="Taylor G."/>
            <person name="Warren R."/>
            <person name="Yuen M."/>
            <person name="Hu G."/>
            <person name="Jung W.H."/>
            <person name="Sham A."/>
            <person name="Kidd S.E."/>
            <person name="Tangen K."/>
            <person name="Lee N."/>
            <person name="Zeilmaker T."/>
            <person name="Sawkins J."/>
            <person name="McVicker G."/>
            <person name="Shah S."/>
            <person name="Gnerre S."/>
            <person name="Griggs A."/>
            <person name="Zeng Q."/>
            <person name="Bartlett K."/>
            <person name="Li W."/>
            <person name="Wang X."/>
            <person name="Heitman J."/>
            <person name="Stajich J.E."/>
            <person name="Fraser J.A."/>
            <person name="Meyer W."/>
            <person name="Carter D."/>
            <person name="Schein J."/>
            <person name="Krzywinski M."/>
            <person name="Kwon-Chung K.J."/>
            <person name="Varma A."/>
            <person name="Wang J."/>
            <person name="Brunham R."/>
            <person name="Fyfe M."/>
            <person name="Ouellette B.F."/>
            <person name="Siddiqui A."/>
            <person name="Marra M."/>
            <person name="Jones S."/>
            <person name="Holt R."/>
            <person name="Birren B.W."/>
            <person name="Galagan J.E."/>
            <person name="Cuomo C.A."/>
        </authorList>
    </citation>
    <scope>NUCLEOTIDE SEQUENCE [LARGE SCALE GENOMIC DNA]</scope>
    <source>
        <strain evidence="7 8">R265</strain>
    </source>
</reference>
<feature type="compositionally biased region" description="Low complexity" evidence="3">
    <location>
        <begin position="505"/>
        <end position="515"/>
    </location>
</feature>
<dbReference type="EMBL" id="CP025769">
    <property type="protein sequence ID" value="KGB78344.1"/>
    <property type="molecule type" value="Genomic_DNA"/>
</dbReference>
<dbReference type="Gene3D" id="1.25.40.20">
    <property type="entry name" value="Ankyrin repeat-containing domain"/>
    <property type="match status" value="1"/>
</dbReference>
<keyword evidence="4" id="KW-0812">Transmembrane</keyword>
<dbReference type="PANTHER" id="PTHR23335">
    <property type="entry name" value="CALMODULIN-BINDING TRANSCRIPTION ACTIVATOR CAMTA"/>
    <property type="match status" value="1"/>
</dbReference>
<dbReference type="PANTHER" id="PTHR23335:SF1">
    <property type="entry name" value="CALMODULIN-BINDING TRANSCRIPTION ACTIVATOR, ISOFORM F"/>
    <property type="match status" value="1"/>
</dbReference>
<dbReference type="InterPro" id="IPR002909">
    <property type="entry name" value="IPT_dom"/>
</dbReference>
<feature type="region of interest" description="Disordered" evidence="3">
    <location>
        <begin position="911"/>
        <end position="979"/>
    </location>
</feature>
<feature type="transmembrane region" description="Helical" evidence="4">
    <location>
        <begin position="1427"/>
        <end position="1457"/>
    </location>
</feature>
<feature type="compositionally biased region" description="Polar residues" evidence="3">
    <location>
        <begin position="1402"/>
        <end position="1414"/>
    </location>
</feature>
<feature type="region of interest" description="Disordered" evidence="3">
    <location>
        <begin position="489"/>
        <end position="516"/>
    </location>
</feature>
<evidence type="ECO:0000259" key="6">
    <source>
        <dbReference type="Pfam" id="PF25603"/>
    </source>
</evidence>
<dbReference type="GO" id="GO:0006357">
    <property type="term" value="P:regulation of transcription by RNA polymerase II"/>
    <property type="evidence" value="ECO:0007669"/>
    <property type="project" value="TreeGrafter"/>
</dbReference>
<keyword evidence="1 2" id="KW-0040">ANK repeat</keyword>
<dbReference type="SUPFAM" id="SSF81296">
    <property type="entry name" value="E set domains"/>
    <property type="match status" value="1"/>
</dbReference>
<feature type="compositionally biased region" description="Basic and acidic residues" evidence="3">
    <location>
        <begin position="1182"/>
        <end position="1200"/>
    </location>
</feature>
<keyword evidence="8" id="KW-1185">Reference proteome</keyword>
<evidence type="ECO:0000313" key="8">
    <source>
        <dbReference type="Proteomes" id="UP000029445"/>
    </source>
</evidence>
<protein>
    <submittedName>
        <fullName evidence="7">Suppressor protein SPT23</fullName>
    </submittedName>
</protein>
<dbReference type="GO" id="GO:0005634">
    <property type="term" value="C:nucleus"/>
    <property type="evidence" value="ECO:0007669"/>
    <property type="project" value="TreeGrafter"/>
</dbReference>
<dbReference type="InterPro" id="IPR013783">
    <property type="entry name" value="Ig-like_fold"/>
</dbReference>
<sequence length="1468" mass="156846">MFPIDSPSVSSPFSARSTVESSPEAVVGQNSDPRSNGHGMEAPLGVMQALLEGVNGSHAQKSIPLTRSSLPAQPQHYQNSQSEIKPLLDAKPFHSTVAPMTGPSKMSGRMSAMNSAGVPSVSANTGASAYGGSRAEPPKRMYDVEGLSIIDPPLNDLMAGSNGRNQLLLQGDPLYADKSRVETAIRVIIDILRLAPLHSSIPPPSLHPLIPKGPNGDLLMTFERISTFHGLRLQAGTTTKNSSKKQLQAIGHIPKDKLAYLETAVYMSGENGKRVYVCKRCRNRETRRREAKDRNRKRAQPTTSDSDPSSPASKLPRQSLVPPSIDFVTAENPDDYDPKRAGQMVEEPSWDPDCADWRHDIVLFNTPAEVKLEDGSCNWLPFRVVCYGKCHGEKVGFRIKFTLRTYDGRILATSMTKPIRITDDHKTDTKAKPKPAAIEGPPQPAVARRKARPSTTSVASSRPHSPSPSEAESVQSFQSLGEAGAVIQKQTPSARAGKPYERPIQSAQPSQAPSPVSYVTAQMAGLPSANFFSNDTNNVAPSHAPPPQTAPQPMQISNDLNMSQYIHTVSPHELRGPQFQSPPTNINGYNVPHSGTPSVASSAAASPRTQMAGIRDDIMKSGFPAGLLESLGLSGLNGNTGPGQGPMLYHARDTDAEMANLISGSFDDLFAGSSRASVSSMDNDQASVSSASVFSGWDDRSSAMFSQSGLPPGTTVVEDLDEDMEKYLDYPGENGVQGDIQRARIAGNFGSPLSGSNFSGLPFDEPFHSPLNSDFVHQIQSQQRQSNPPRSPFPALVPAPAPVPTAPQATITHVIPGEGPMAGGPTIAIAGQGFQPGMVVVFGQRPAATEFVSGGFMQCKLPPSAFSGVVEVTIQGIGPVAGKMLFSYTDMEKDAMKLALAIQSHYQGSQSDPTYRLAHQVARSSSSQPSHSDSASPSGQSPGDSLNISTSANLDVVDTGEDTDSQSSSIDSKSTDNGTNSDLQSTIITFLASIDSHAPGSLRASGAINHTNASQQTLLHIASAMGFSRLVRRLIIGGAQIDVQDTNGYTPLAFAALCGRHTCARVLIEAGAWYDRATNYGEMPLDLAKFGEHSKVERLLLSAVWSTTAEPRETGAIPAVLAGGMGERENQNGSGGSPRSVAASLTSSIDDDNPSSSSEVEDDVAKFRLSSMPPRPRSKLRQSKDKRQMSIKSNKSERHHISSVSAARSSSNAGETMDDPPPYAPPTDHSRIGVHPDHADDHDSWMKTLATLPQVPQFLPSGVWDHLPSRHSFFGSDNRTVSEGGEHGHGSSSHGWIAFPTPSWETLTKMASPEEVRLFTQAMAAAALNAVVQTGVTTPAIHSGPRARRSNASLRAADTELDMDAEGEGRKKAREDEEGAKNGSKSRRRKSASASGLGGATIVSTKRSDNASSDNVVNHVKRDRMLYLFWLPILLFVGFWLLVSALPIATGFGLIYARKITKAIKGRM</sequence>
<reference evidence="7 8" key="2">
    <citation type="journal article" date="2018" name="Proc. Natl. Acad. Sci.">
        <title>RNAi is a critical determinant of centromere evolution in closely related fungi.</title>
        <authorList>
            <person name="Yadav V."/>
            <person name="Sun S."/>
            <person name="Billmyre R.B."/>
            <person name="Thimmappa B.C."/>
            <person name="Shea T."/>
            <person name="Lintner R."/>
            <person name="Bakkeren G."/>
            <person name="Cuomo C.A."/>
            <person name="Heitman J."/>
            <person name="Sanyal K."/>
        </authorList>
    </citation>
    <scope>NUCLEOTIDE SEQUENCE [LARGE SCALE GENOMIC DNA]</scope>
    <source>
        <strain evidence="7 8">R265</strain>
    </source>
</reference>
<proteinExistence type="predicted"/>
<evidence type="ECO:0000256" key="2">
    <source>
        <dbReference type="PROSITE-ProRule" id="PRU00023"/>
    </source>
</evidence>
<dbReference type="GO" id="GO:0003712">
    <property type="term" value="F:transcription coregulator activity"/>
    <property type="evidence" value="ECO:0007669"/>
    <property type="project" value="TreeGrafter"/>
</dbReference>
<feature type="region of interest" description="Disordered" evidence="3">
    <location>
        <begin position="529"/>
        <end position="555"/>
    </location>
</feature>
<dbReference type="Pfam" id="PF01833">
    <property type="entry name" value="TIG"/>
    <property type="match status" value="1"/>
</dbReference>
<feature type="compositionally biased region" description="Low complexity" evidence="3">
    <location>
        <begin position="965"/>
        <end position="976"/>
    </location>
</feature>
<dbReference type="InterPro" id="IPR057962">
    <property type="entry name" value="SPT23_MGA2_DBD"/>
</dbReference>
<feature type="region of interest" description="Disordered" evidence="3">
    <location>
        <begin position="1125"/>
        <end position="1241"/>
    </location>
</feature>
<keyword evidence="4" id="KW-0472">Membrane</keyword>
<feature type="repeat" description="ANK" evidence="2">
    <location>
        <begin position="1047"/>
        <end position="1079"/>
    </location>
</feature>
<dbReference type="SUPFAM" id="SSF48403">
    <property type="entry name" value="Ankyrin repeat"/>
    <property type="match status" value="1"/>
</dbReference>
<dbReference type="STRING" id="294750.A0A095CFW6"/>
<feature type="compositionally biased region" description="Basic and acidic residues" evidence="3">
    <location>
        <begin position="1228"/>
        <end position="1241"/>
    </location>
</feature>
<dbReference type="HOGENOM" id="CLU_250347_0_0_1"/>
<feature type="compositionally biased region" description="Low complexity" evidence="3">
    <location>
        <begin position="1"/>
        <end position="17"/>
    </location>
</feature>